<evidence type="ECO:0000313" key="2">
    <source>
        <dbReference type="Proteomes" id="UP001066276"/>
    </source>
</evidence>
<proteinExistence type="predicted"/>
<reference evidence="1" key="1">
    <citation type="journal article" date="2022" name="bioRxiv">
        <title>Sequencing and chromosome-scale assembly of the giantPleurodeles waltlgenome.</title>
        <authorList>
            <person name="Brown T."/>
            <person name="Elewa A."/>
            <person name="Iarovenko S."/>
            <person name="Subramanian E."/>
            <person name="Araus A.J."/>
            <person name="Petzold A."/>
            <person name="Susuki M."/>
            <person name="Suzuki K.-i.T."/>
            <person name="Hayashi T."/>
            <person name="Toyoda A."/>
            <person name="Oliveira C."/>
            <person name="Osipova E."/>
            <person name="Leigh N.D."/>
            <person name="Simon A."/>
            <person name="Yun M.H."/>
        </authorList>
    </citation>
    <scope>NUCLEOTIDE SEQUENCE</scope>
    <source>
        <strain evidence="1">20211129_DDA</strain>
        <tissue evidence="1">Liver</tissue>
    </source>
</reference>
<organism evidence="1 2">
    <name type="scientific">Pleurodeles waltl</name>
    <name type="common">Iberian ribbed newt</name>
    <dbReference type="NCBI Taxonomy" id="8319"/>
    <lineage>
        <taxon>Eukaryota</taxon>
        <taxon>Metazoa</taxon>
        <taxon>Chordata</taxon>
        <taxon>Craniata</taxon>
        <taxon>Vertebrata</taxon>
        <taxon>Euteleostomi</taxon>
        <taxon>Amphibia</taxon>
        <taxon>Batrachia</taxon>
        <taxon>Caudata</taxon>
        <taxon>Salamandroidea</taxon>
        <taxon>Salamandridae</taxon>
        <taxon>Pleurodelinae</taxon>
        <taxon>Pleurodeles</taxon>
    </lineage>
</organism>
<accession>A0AAV7MU95</accession>
<name>A0AAV7MU95_PLEWA</name>
<protein>
    <submittedName>
        <fullName evidence="1">Uncharacterized protein</fullName>
    </submittedName>
</protein>
<sequence length="103" mass="11742">MKNMEIDLAIQLTLRIKDLRVLCRDRKISPRITAKKGDLEKALRAWEEVRRTQAQLAEKITPDNGDEEDGRGLFDMKVYNDSVASTVIQGVPPPLDVRKAPRQ</sequence>
<dbReference type="Proteomes" id="UP001066276">
    <property type="component" value="Chromosome 9"/>
</dbReference>
<evidence type="ECO:0000313" key="1">
    <source>
        <dbReference type="EMBL" id="KAJ1106039.1"/>
    </source>
</evidence>
<dbReference type="AlphaFoldDB" id="A0AAV7MU95"/>
<dbReference type="EMBL" id="JANPWB010000013">
    <property type="protein sequence ID" value="KAJ1106039.1"/>
    <property type="molecule type" value="Genomic_DNA"/>
</dbReference>
<comment type="caution">
    <text evidence="1">The sequence shown here is derived from an EMBL/GenBank/DDBJ whole genome shotgun (WGS) entry which is preliminary data.</text>
</comment>
<gene>
    <name evidence="1" type="ORF">NDU88_003442</name>
</gene>
<keyword evidence="2" id="KW-1185">Reference proteome</keyword>